<protein>
    <submittedName>
        <fullName evidence="1">(salmon louse) hypothetical protein</fullName>
    </submittedName>
</protein>
<organism evidence="1 2">
    <name type="scientific">Lepeophtheirus salmonis</name>
    <name type="common">Salmon louse</name>
    <name type="synonym">Caligus salmonis</name>
    <dbReference type="NCBI Taxonomy" id="72036"/>
    <lineage>
        <taxon>Eukaryota</taxon>
        <taxon>Metazoa</taxon>
        <taxon>Ecdysozoa</taxon>
        <taxon>Arthropoda</taxon>
        <taxon>Crustacea</taxon>
        <taxon>Multicrustacea</taxon>
        <taxon>Hexanauplia</taxon>
        <taxon>Copepoda</taxon>
        <taxon>Siphonostomatoida</taxon>
        <taxon>Caligidae</taxon>
        <taxon>Lepeophtheirus</taxon>
    </lineage>
</organism>
<evidence type="ECO:0000313" key="1">
    <source>
        <dbReference type="EMBL" id="CAF2945852.1"/>
    </source>
</evidence>
<sequence length="186" mass="21578">MKRYGVKIYCLRCKLESVTFFDKEVEMGDRGMVLRFSGLLMNSMLISYKNKILESPDRENNRWLQKKDQREKFINDPSKQLCVSAIESRSIKRVVMGIPYLQATVEIVLGQYIIILSEGAIADTKVIHGSRGATPIVSSCYICRDKKQNHRNTWKCWDICVQPVYDEHSETKPICMNCKTLLIYLE</sequence>
<proteinExistence type="predicted"/>
<keyword evidence="2" id="KW-1185">Reference proteome</keyword>
<dbReference type="EMBL" id="HG994584">
    <property type="protein sequence ID" value="CAF2945852.1"/>
    <property type="molecule type" value="Genomic_DNA"/>
</dbReference>
<accession>A0A7R8CYZ9</accession>
<name>A0A7R8CYZ9_LEPSM</name>
<reference evidence="1" key="1">
    <citation type="submission" date="2021-02" db="EMBL/GenBank/DDBJ databases">
        <authorList>
            <person name="Bekaert M."/>
        </authorList>
    </citation>
    <scope>NUCLEOTIDE SEQUENCE</scope>
    <source>
        <strain evidence="1">IoA-00</strain>
    </source>
</reference>
<dbReference type="Proteomes" id="UP000675881">
    <property type="component" value="Chromosome 5"/>
</dbReference>
<gene>
    <name evidence="1" type="ORF">LSAA_9882</name>
</gene>
<dbReference type="AlphaFoldDB" id="A0A7R8CYZ9"/>
<evidence type="ECO:0000313" key="2">
    <source>
        <dbReference type="Proteomes" id="UP000675881"/>
    </source>
</evidence>